<sequence length="237" mass="27348">MYTDNKRLIILDADGTTIDAFNAIDKTFARHNMTIGDEESFQKRRHIFKYLGGLRDFPSNIKKQIGKQSRKQIIQTLTEVYREEAQLYPRIAELIQTLIAAPDVIVGLVTRNITNEPEETLRLLFRRHDIDLDALDFFAHIPVRQEKTVQFRAAREHFNINPARCYICGDEEKDFLAGIQSGMHPFMVSYGFESHKRLTRKFKVPEEIISQTSAELRERVLHGLGLNPIGQALKPPN</sequence>
<dbReference type="SUPFAM" id="SSF56784">
    <property type="entry name" value="HAD-like"/>
    <property type="match status" value="1"/>
</dbReference>
<keyword evidence="6" id="KW-1185">Reference proteome</keyword>
<evidence type="ECO:0000256" key="2">
    <source>
        <dbReference type="ARBA" id="ARBA00004818"/>
    </source>
</evidence>
<comment type="similarity">
    <text evidence="3">Belongs to the HAD-like hydrolase superfamily. CbbY/CbbZ/Gph/YieH family.</text>
</comment>
<reference evidence="5 6" key="1">
    <citation type="submission" date="2020-08" db="EMBL/GenBank/DDBJ databases">
        <title>Genomic Encyclopedia of Type Strains, Phase IV (KMG-IV): sequencing the most valuable type-strain genomes for metagenomic binning, comparative biology and taxonomic classification.</title>
        <authorList>
            <person name="Goeker M."/>
        </authorList>
    </citation>
    <scope>NUCLEOTIDE SEQUENCE [LARGE SCALE GENOMIC DNA]</scope>
    <source>
        <strain evidence="5 6">DSM 23240</strain>
    </source>
</reference>
<dbReference type="EC" id="3.1.3.18" evidence="4"/>
<evidence type="ECO:0000256" key="3">
    <source>
        <dbReference type="ARBA" id="ARBA00006171"/>
    </source>
</evidence>
<dbReference type="AlphaFoldDB" id="A0A840RR13"/>
<dbReference type="InterPro" id="IPR050155">
    <property type="entry name" value="HAD-like_hydrolase_sf"/>
</dbReference>
<protein>
    <recommendedName>
        <fullName evidence="4">phosphoglycolate phosphatase</fullName>
        <ecNumber evidence="4">3.1.3.18</ecNumber>
    </recommendedName>
</protein>
<dbReference type="GO" id="GO:0005829">
    <property type="term" value="C:cytosol"/>
    <property type="evidence" value="ECO:0007669"/>
    <property type="project" value="TreeGrafter"/>
</dbReference>
<comment type="pathway">
    <text evidence="2">Organic acid metabolism; glycolate biosynthesis; glycolate from 2-phosphoglycolate: step 1/1.</text>
</comment>
<dbReference type="Pfam" id="PF00702">
    <property type="entry name" value="Hydrolase"/>
    <property type="match status" value="1"/>
</dbReference>
<dbReference type="PANTHER" id="PTHR43434">
    <property type="entry name" value="PHOSPHOGLYCOLATE PHOSPHATASE"/>
    <property type="match status" value="1"/>
</dbReference>
<keyword evidence="5" id="KW-0378">Hydrolase</keyword>
<dbReference type="InterPro" id="IPR036412">
    <property type="entry name" value="HAD-like_sf"/>
</dbReference>
<dbReference type="Gene3D" id="3.40.50.1000">
    <property type="entry name" value="HAD superfamily/HAD-like"/>
    <property type="match status" value="1"/>
</dbReference>
<comment type="caution">
    <text evidence="5">The sequence shown here is derived from an EMBL/GenBank/DDBJ whole genome shotgun (WGS) entry which is preliminary data.</text>
</comment>
<dbReference type="Proteomes" id="UP000571084">
    <property type="component" value="Unassembled WGS sequence"/>
</dbReference>
<name>A0A840RR13_9BURK</name>
<dbReference type="RefSeq" id="WP_168053390.1">
    <property type="nucleotide sequence ID" value="NZ_JAAOZT010000002.1"/>
</dbReference>
<accession>A0A840RR13</accession>
<gene>
    <name evidence="5" type="ORF">HNR39_000851</name>
</gene>
<evidence type="ECO:0000313" key="5">
    <source>
        <dbReference type="EMBL" id="MBB5199041.1"/>
    </source>
</evidence>
<comment type="catalytic activity">
    <reaction evidence="1">
        <text>2-phosphoglycolate + H2O = glycolate + phosphate</text>
        <dbReference type="Rhea" id="RHEA:14369"/>
        <dbReference type="ChEBI" id="CHEBI:15377"/>
        <dbReference type="ChEBI" id="CHEBI:29805"/>
        <dbReference type="ChEBI" id="CHEBI:43474"/>
        <dbReference type="ChEBI" id="CHEBI:58033"/>
        <dbReference type="EC" id="3.1.3.18"/>
    </reaction>
</comment>
<evidence type="ECO:0000256" key="4">
    <source>
        <dbReference type="ARBA" id="ARBA00013078"/>
    </source>
</evidence>
<dbReference type="EMBL" id="JACHHQ010000001">
    <property type="protein sequence ID" value="MBB5199041.1"/>
    <property type="molecule type" value="Genomic_DNA"/>
</dbReference>
<dbReference type="SFLD" id="SFLDG01129">
    <property type="entry name" value="C1.5:_HAD__Beta-PGM__Phosphata"/>
    <property type="match status" value="1"/>
</dbReference>
<dbReference type="InterPro" id="IPR023214">
    <property type="entry name" value="HAD_sf"/>
</dbReference>
<proteinExistence type="inferred from homology"/>
<evidence type="ECO:0000313" key="6">
    <source>
        <dbReference type="Proteomes" id="UP000571084"/>
    </source>
</evidence>
<dbReference type="SFLD" id="SFLDS00003">
    <property type="entry name" value="Haloacid_Dehalogenase"/>
    <property type="match status" value="1"/>
</dbReference>
<dbReference type="PANTHER" id="PTHR43434:SF1">
    <property type="entry name" value="PHOSPHOGLYCOLATE PHOSPHATASE"/>
    <property type="match status" value="1"/>
</dbReference>
<organism evidence="5 6">
    <name type="scientific">Glaciimonas immobilis</name>
    <dbReference type="NCBI Taxonomy" id="728004"/>
    <lineage>
        <taxon>Bacteria</taxon>
        <taxon>Pseudomonadati</taxon>
        <taxon>Pseudomonadota</taxon>
        <taxon>Betaproteobacteria</taxon>
        <taxon>Burkholderiales</taxon>
        <taxon>Oxalobacteraceae</taxon>
        <taxon>Glaciimonas</taxon>
    </lineage>
</organism>
<dbReference type="GO" id="GO:0008967">
    <property type="term" value="F:phosphoglycolate phosphatase activity"/>
    <property type="evidence" value="ECO:0007669"/>
    <property type="project" value="UniProtKB-EC"/>
</dbReference>
<evidence type="ECO:0000256" key="1">
    <source>
        <dbReference type="ARBA" id="ARBA00000830"/>
    </source>
</evidence>
<dbReference type="GO" id="GO:0006281">
    <property type="term" value="P:DNA repair"/>
    <property type="evidence" value="ECO:0007669"/>
    <property type="project" value="TreeGrafter"/>
</dbReference>